<evidence type="ECO:0000313" key="9">
    <source>
        <dbReference type="EMBL" id="EPS97540.1"/>
    </source>
</evidence>
<organism evidence="9 10">
    <name type="scientific">Fomitopsis schrenkii</name>
    <name type="common">Brown rot fungus</name>
    <dbReference type="NCBI Taxonomy" id="2126942"/>
    <lineage>
        <taxon>Eukaryota</taxon>
        <taxon>Fungi</taxon>
        <taxon>Dikarya</taxon>
        <taxon>Basidiomycota</taxon>
        <taxon>Agaricomycotina</taxon>
        <taxon>Agaricomycetes</taxon>
        <taxon>Polyporales</taxon>
        <taxon>Fomitopsis</taxon>
    </lineage>
</organism>
<feature type="domain" description="Endoplasmic reticulum vesicle transporter C-terminal" evidence="7">
    <location>
        <begin position="146"/>
        <end position="392"/>
    </location>
</feature>
<accession>S8F7A8</accession>
<dbReference type="GO" id="GO:0000139">
    <property type="term" value="C:Golgi membrane"/>
    <property type="evidence" value="ECO:0007669"/>
    <property type="project" value="TreeGrafter"/>
</dbReference>
<dbReference type="Pfam" id="PF07970">
    <property type="entry name" value="COPIIcoated_ERV"/>
    <property type="match status" value="1"/>
</dbReference>
<evidence type="ECO:0000256" key="4">
    <source>
        <dbReference type="ARBA" id="ARBA00022989"/>
    </source>
</evidence>
<gene>
    <name evidence="9" type="ORF">FOMPIDRAFT_1025000</name>
</gene>
<name>S8F7A8_FOMSC</name>
<dbReference type="GO" id="GO:0030134">
    <property type="term" value="C:COPII-coated ER to Golgi transport vesicle"/>
    <property type="evidence" value="ECO:0007669"/>
    <property type="project" value="TreeGrafter"/>
</dbReference>
<dbReference type="OrthoDB" id="10266265at2759"/>
<feature type="transmembrane region" description="Helical" evidence="6">
    <location>
        <begin position="31"/>
        <end position="50"/>
    </location>
</feature>
<dbReference type="AlphaFoldDB" id="S8F7A8"/>
<evidence type="ECO:0000259" key="7">
    <source>
        <dbReference type="Pfam" id="PF07970"/>
    </source>
</evidence>
<dbReference type="FunCoup" id="S8F7A8">
    <property type="interactions" value="386"/>
</dbReference>
<evidence type="ECO:0000256" key="1">
    <source>
        <dbReference type="ARBA" id="ARBA00004141"/>
    </source>
</evidence>
<dbReference type="InParanoid" id="S8F7A8"/>
<dbReference type="GO" id="GO:0006888">
    <property type="term" value="P:endoplasmic reticulum to Golgi vesicle-mediated transport"/>
    <property type="evidence" value="ECO:0007669"/>
    <property type="project" value="TreeGrafter"/>
</dbReference>
<dbReference type="InterPro" id="IPR045888">
    <property type="entry name" value="Erv"/>
</dbReference>
<keyword evidence="3 6" id="KW-0812">Transmembrane</keyword>
<feature type="domain" description="Endoplasmic reticulum vesicle transporter N-terminal" evidence="8">
    <location>
        <begin position="10"/>
        <end position="99"/>
    </location>
</feature>
<proteinExistence type="inferred from homology"/>
<evidence type="ECO:0000256" key="2">
    <source>
        <dbReference type="ARBA" id="ARBA00005648"/>
    </source>
</evidence>
<comment type="subcellular location">
    <subcellularLocation>
        <location evidence="1">Membrane</location>
        <topology evidence="1">Multi-pass membrane protein</topology>
    </subcellularLocation>
</comment>
<evidence type="ECO:0000259" key="8">
    <source>
        <dbReference type="Pfam" id="PF13850"/>
    </source>
</evidence>
<reference evidence="9 10" key="1">
    <citation type="journal article" date="2012" name="Science">
        <title>The Paleozoic origin of enzymatic lignin decomposition reconstructed from 31 fungal genomes.</title>
        <authorList>
            <person name="Floudas D."/>
            <person name="Binder M."/>
            <person name="Riley R."/>
            <person name="Barry K."/>
            <person name="Blanchette R.A."/>
            <person name="Henrissat B."/>
            <person name="Martinez A.T."/>
            <person name="Otillar R."/>
            <person name="Spatafora J.W."/>
            <person name="Yadav J.S."/>
            <person name="Aerts A."/>
            <person name="Benoit I."/>
            <person name="Boyd A."/>
            <person name="Carlson A."/>
            <person name="Copeland A."/>
            <person name="Coutinho P.M."/>
            <person name="de Vries R.P."/>
            <person name="Ferreira P."/>
            <person name="Findley K."/>
            <person name="Foster B."/>
            <person name="Gaskell J."/>
            <person name="Glotzer D."/>
            <person name="Gorecki P."/>
            <person name="Heitman J."/>
            <person name="Hesse C."/>
            <person name="Hori C."/>
            <person name="Igarashi K."/>
            <person name="Jurgens J.A."/>
            <person name="Kallen N."/>
            <person name="Kersten P."/>
            <person name="Kohler A."/>
            <person name="Kuees U."/>
            <person name="Kumar T.K.A."/>
            <person name="Kuo A."/>
            <person name="LaButti K."/>
            <person name="Larrondo L.F."/>
            <person name="Lindquist E."/>
            <person name="Ling A."/>
            <person name="Lombard V."/>
            <person name="Lucas S."/>
            <person name="Lundell T."/>
            <person name="Martin R."/>
            <person name="McLaughlin D.J."/>
            <person name="Morgenstern I."/>
            <person name="Morin E."/>
            <person name="Murat C."/>
            <person name="Nagy L.G."/>
            <person name="Nolan M."/>
            <person name="Ohm R.A."/>
            <person name="Patyshakuliyeva A."/>
            <person name="Rokas A."/>
            <person name="Ruiz-Duenas F.J."/>
            <person name="Sabat G."/>
            <person name="Salamov A."/>
            <person name="Samejima M."/>
            <person name="Schmutz J."/>
            <person name="Slot J.C."/>
            <person name="St John F."/>
            <person name="Stenlid J."/>
            <person name="Sun H."/>
            <person name="Sun S."/>
            <person name="Syed K."/>
            <person name="Tsang A."/>
            <person name="Wiebenga A."/>
            <person name="Young D."/>
            <person name="Pisabarro A."/>
            <person name="Eastwood D.C."/>
            <person name="Martin F."/>
            <person name="Cullen D."/>
            <person name="Grigoriev I.V."/>
            <person name="Hibbett D.S."/>
        </authorList>
    </citation>
    <scope>NUCLEOTIDE SEQUENCE</scope>
    <source>
        <strain evidence="10">FP-58527</strain>
    </source>
</reference>
<dbReference type="STRING" id="743788.S8F7A8"/>
<evidence type="ECO:0008006" key="11">
    <source>
        <dbReference type="Google" id="ProtNLM"/>
    </source>
</evidence>
<dbReference type="GO" id="GO:0006890">
    <property type="term" value="P:retrograde vesicle-mediated transport, Golgi to endoplasmic reticulum"/>
    <property type="evidence" value="ECO:0007669"/>
    <property type="project" value="TreeGrafter"/>
</dbReference>
<dbReference type="Proteomes" id="UP000015241">
    <property type="component" value="Unassembled WGS sequence"/>
</dbReference>
<dbReference type="eggNOG" id="KOG2667">
    <property type="taxonomic scope" value="Eukaryota"/>
</dbReference>
<sequence length="419" mass="47134">MPAKGLFNSLKGIDAFGKTTEDVKVKTRTGAFLTLISAAIIIAFTTIEFLDYRRVNIDTSILVDKSRGEKLNVRMNITFPRVPCYLLSVDVMDISGETQTDISHNVVKTRLTSKGEPLQALSASNELRNDLDKINEQRGDKYCGSCFGGKAPESGCCNTCESVRQAYLDRGWSFNRPDSIEQCVSEGWSDKLKEQAEEGCNIAGKIRVNKVVGNIQLSPGRSFRTAAQNIYDLVPYLRDDKNRHDFTHTIHEFGFESDQERNRDRQREFRATLGIENPLDRTTKRTAKQQYMFQYFLKVVSTQFNMLDHRLYRTHQYSATSFERDLSKGVQEDNKEGTHIAHTSTGIPGVFLNYDISPILIVHDEVRQSFAHFLTSTCAIVGGVLTVASLIDSVLFSATRALKHHGHGAHQGYTNGKLM</sequence>
<keyword evidence="4 6" id="KW-1133">Transmembrane helix</keyword>
<dbReference type="EMBL" id="KE504175">
    <property type="protein sequence ID" value="EPS97540.1"/>
    <property type="molecule type" value="Genomic_DNA"/>
</dbReference>
<comment type="similarity">
    <text evidence="2">Belongs to the ERGIC family.</text>
</comment>
<evidence type="ECO:0000256" key="5">
    <source>
        <dbReference type="ARBA" id="ARBA00023136"/>
    </source>
</evidence>
<dbReference type="PANTHER" id="PTHR10984:SF25">
    <property type="entry name" value="ENDOPLASMIC RETICULUM-GOLGI INTERMEDIATE COMPARTMENT PROTEIN 3"/>
    <property type="match status" value="1"/>
</dbReference>
<evidence type="ECO:0000256" key="3">
    <source>
        <dbReference type="ARBA" id="ARBA00022692"/>
    </source>
</evidence>
<evidence type="ECO:0000256" key="6">
    <source>
        <dbReference type="SAM" id="Phobius"/>
    </source>
</evidence>
<dbReference type="InterPro" id="IPR039542">
    <property type="entry name" value="Erv_N"/>
</dbReference>
<evidence type="ECO:0000313" key="10">
    <source>
        <dbReference type="Proteomes" id="UP000015241"/>
    </source>
</evidence>
<keyword evidence="5 6" id="KW-0472">Membrane</keyword>
<dbReference type="PANTHER" id="PTHR10984">
    <property type="entry name" value="ENDOPLASMIC RETICULUM-GOLGI INTERMEDIATE COMPARTMENT PROTEIN"/>
    <property type="match status" value="1"/>
</dbReference>
<keyword evidence="10" id="KW-1185">Reference proteome</keyword>
<protein>
    <recommendedName>
        <fullName evidence="11">DUF1692-domain-containing protein</fullName>
    </recommendedName>
</protein>
<dbReference type="InterPro" id="IPR012936">
    <property type="entry name" value="Erv_C"/>
</dbReference>
<dbReference type="HOGENOM" id="CLU_034705_1_0_1"/>
<dbReference type="GO" id="GO:0005789">
    <property type="term" value="C:endoplasmic reticulum membrane"/>
    <property type="evidence" value="ECO:0007669"/>
    <property type="project" value="TreeGrafter"/>
</dbReference>
<dbReference type="Pfam" id="PF13850">
    <property type="entry name" value="ERGIC_N"/>
    <property type="match status" value="1"/>
</dbReference>